<accession>A0A6A4Q1E8</accession>
<keyword evidence="1" id="KW-0812">Transmembrane</keyword>
<organism evidence="3 4">
    <name type="scientific">Lupinus albus</name>
    <name type="common">White lupine</name>
    <name type="synonym">Lupinus termis</name>
    <dbReference type="NCBI Taxonomy" id="3870"/>
    <lineage>
        <taxon>Eukaryota</taxon>
        <taxon>Viridiplantae</taxon>
        <taxon>Streptophyta</taxon>
        <taxon>Embryophyta</taxon>
        <taxon>Tracheophyta</taxon>
        <taxon>Spermatophyta</taxon>
        <taxon>Magnoliopsida</taxon>
        <taxon>eudicotyledons</taxon>
        <taxon>Gunneridae</taxon>
        <taxon>Pentapetalae</taxon>
        <taxon>rosids</taxon>
        <taxon>fabids</taxon>
        <taxon>Fabales</taxon>
        <taxon>Fabaceae</taxon>
        <taxon>Papilionoideae</taxon>
        <taxon>50 kb inversion clade</taxon>
        <taxon>genistoids sensu lato</taxon>
        <taxon>core genistoids</taxon>
        <taxon>Genisteae</taxon>
        <taxon>Lupinus</taxon>
    </lineage>
</organism>
<evidence type="ECO:0000313" key="3">
    <source>
        <dbReference type="EMBL" id="KAE9607326.1"/>
    </source>
</evidence>
<evidence type="ECO:0000256" key="2">
    <source>
        <dbReference type="SAM" id="SignalP"/>
    </source>
</evidence>
<dbReference type="EMBL" id="WOCE01000009">
    <property type="protein sequence ID" value="KAE9607326.1"/>
    <property type="molecule type" value="Genomic_DNA"/>
</dbReference>
<evidence type="ECO:0000313" key="4">
    <source>
        <dbReference type="Proteomes" id="UP000447434"/>
    </source>
</evidence>
<keyword evidence="4" id="KW-1185">Reference proteome</keyword>
<feature type="signal peptide" evidence="2">
    <location>
        <begin position="1"/>
        <end position="24"/>
    </location>
</feature>
<comment type="caution">
    <text evidence="3">The sequence shown here is derived from an EMBL/GenBank/DDBJ whole genome shotgun (WGS) entry which is preliminary data.</text>
</comment>
<protein>
    <recommendedName>
        <fullName evidence="5">Beta-glucosidase</fullName>
    </recommendedName>
</protein>
<name>A0A6A4Q1E8_LUPAL</name>
<dbReference type="Proteomes" id="UP000447434">
    <property type="component" value="Chromosome 9"/>
</dbReference>
<feature type="transmembrane region" description="Helical" evidence="1">
    <location>
        <begin position="34"/>
        <end position="57"/>
    </location>
</feature>
<proteinExistence type="predicted"/>
<reference evidence="4" key="1">
    <citation type="journal article" date="2020" name="Nat. Commun.">
        <title>Genome sequence of the cluster root forming white lupin.</title>
        <authorList>
            <person name="Hufnagel B."/>
            <person name="Marques A."/>
            <person name="Soriano A."/>
            <person name="Marques L."/>
            <person name="Divol F."/>
            <person name="Doumas P."/>
            <person name="Sallet E."/>
            <person name="Mancinotti D."/>
            <person name="Carrere S."/>
            <person name="Marande W."/>
            <person name="Arribat S."/>
            <person name="Keller J."/>
            <person name="Huneau C."/>
            <person name="Blein T."/>
            <person name="Aime D."/>
            <person name="Laguerre M."/>
            <person name="Taylor J."/>
            <person name="Schubert V."/>
            <person name="Nelson M."/>
            <person name="Geu-Flores F."/>
            <person name="Crespi M."/>
            <person name="Gallardo-Guerrero K."/>
            <person name="Delaux P.-M."/>
            <person name="Salse J."/>
            <person name="Berges H."/>
            <person name="Guyot R."/>
            <person name="Gouzy J."/>
            <person name="Peret B."/>
        </authorList>
    </citation>
    <scope>NUCLEOTIDE SEQUENCE [LARGE SCALE GENOMIC DNA]</scope>
    <source>
        <strain evidence="4">cv. Amiga</strain>
    </source>
</reference>
<keyword evidence="1" id="KW-0472">Membrane</keyword>
<evidence type="ECO:0000256" key="1">
    <source>
        <dbReference type="SAM" id="Phobius"/>
    </source>
</evidence>
<dbReference type="AlphaFoldDB" id="A0A6A4Q1E8"/>
<evidence type="ECO:0008006" key="5">
    <source>
        <dbReference type="Google" id="ProtNLM"/>
    </source>
</evidence>
<feature type="chain" id="PRO_5025668963" description="Beta-glucosidase" evidence="2">
    <location>
        <begin position="25"/>
        <end position="59"/>
    </location>
</feature>
<keyword evidence="2" id="KW-0732">Signal</keyword>
<keyword evidence="1" id="KW-1133">Transmembrane helix</keyword>
<gene>
    <name evidence="3" type="ORF">Lalb_Chr09g0328841</name>
</gene>
<sequence length="59" mass="6494">MALKNGIILILLVVILSETQLCTSEINRASFPNDFFFGTGSSALQVCTYLFIICCIFSL</sequence>